<evidence type="ECO:0000313" key="3">
    <source>
        <dbReference type="Proteomes" id="UP000092460"/>
    </source>
</evidence>
<reference evidence="2" key="2">
    <citation type="submission" date="2020-05" db="UniProtKB">
        <authorList>
            <consortium name="EnsemblMetazoa"/>
        </authorList>
    </citation>
    <scope>IDENTIFICATION</scope>
    <source>
        <strain evidence="2">IAEA</strain>
    </source>
</reference>
<dbReference type="EMBL" id="JXJN01026047">
    <property type="status" value="NOT_ANNOTATED_CDS"/>
    <property type="molecule type" value="Genomic_DNA"/>
</dbReference>
<evidence type="ECO:0000256" key="1">
    <source>
        <dbReference type="SAM" id="Phobius"/>
    </source>
</evidence>
<dbReference type="EnsemblMetazoa" id="GPPI049744-RA">
    <property type="protein sequence ID" value="GPPI049744-PA"/>
    <property type="gene ID" value="GPPI049744"/>
</dbReference>
<sequence length="377" mass="39398">MAIGFVLFAPSIVGPCEVCGPSGLCGVVTRRPLVIAIPPPGIPAAPALAAAAARPLTTARDADDVLCDVDAETATVALCGIIVLPNIKLLVLPLLLPKPLMAATTTGGPPLRRPLQPGSAYLLNAVSLAVYSLDAVNGAIVADFAVVAEKHCSLHKVIVVKETIVLEFEVAVDVEANVLRGGVAKACSLVDAIDDDDEKPIDDPLILLDVAPPMAAFARAAKDGVISGIVFTMGGVLMVIFFGGFFNRDASILLFSQSLEGRSSERLAAMPSSGSFNNRFRVIAGSFCILSIRLKSSGPSWPAGEAVNELTNEPLFDAIPDVTLVLESDLCEPLTPLFPPPPPVPFITADVINGPPTFVVWVEWVGKPPPPTKPPKI</sequence>
<protein>
    <submittedName>
        <fullName evidence="2">Uncharacterized protein</fullName>
    </submittedName>
</protein>
<evidence type="ECO:0000313" key="2">
    <source>
        <dbReference type="EnsemblMetazoa" id="GPPI049744-PA"/>
    </source>
</evidence>
<dbReference type="VEuPathDB" id="VectorBase:GPPI049744"/>
<dbReference type="AlphaFoldDB" id="A0A1B0C5K3"/>
<organism evidence="2 3">
    <name type="scientific">Glossina palpalis gambiensis</name>
    <dbReference type="NCBI Taxonomy" id="67801"/>
    <lineage>
        <taxon>Eukaryota</taxon>
        <taxon>Metazoa</taxon>
        <taxon>Ecdysozoa</taxon>
        <taxon>Arthropoda</taxon>
        <taxon>Hexapoda</taxon>
        <taxon>Insecta</taxon>
        <taxon>Pterygota</taxon>
        <taxon>Neoptera</taxon>
        <taxon>Endopterygota</taxon>
        <taxon>Diptera</taxon>
        <taxon>Brachycera</taxon>
        <taxon>Muscomorpha</taxon>
        <taxon>Hippoboscoidea</taxon>
        <taxon>Glossinidae</taxon>
        <taxon>Glossina</taxon>
    </lineage>
</organism>
<keyword evidence="1" id="KW-0812">Transmembrane</keyword>
<dbReference type="Proteomes" id="UP000092460">
    <property type="component" value="Unassembled WGS sequence"/>
</dbReference>
<reference evidence="3" key="1">
    <citation type="submission" date="2015-01" db="EMBL/GenBank/DDBJ databases">
        <authorList>
            <person name="Aksoy S."/>
            <person name="Warren W."/>
            <person name="Wilson R.K."/>
        </authorList>
    </citation>
    <scope>NUCLEOTIDE SEQUENCE [LARGE SCALE GENOMIC DNA]</scope>
    <source>
        <strain evidence="3">IAEA</strain>
    </source>
</reference>
<name>A0A1B0C5K3_9MUSC</name>
<proteinExistence type="predicted"/>
<feature type="transmembrane region" description="Helical" evidence="1">
    <location>
        <begin position="224"/>
        <end position="246"/>
    </location>
</feature>
<keyword evidence="3" id="KW-1185">Reference proteome</keyword>
<keyword evidence="1" id="KW-1133">Transmembrane helix</keyword>
<keyword evidence="1" id="KW-0472">Membrane</keyword>
<accession>A0A1B0C5K3</accession>